<dbReference type="InterPro" id="IPR036812">
    <property type="entry name" value="NAD(P)_OxRdtase_dom_sf"/>
</dbReference>
<dbReference type="PANTHER" id="PTHR43312">
    <property type="entry name" value="D-THREO-ALDOSE 1-DEHYDROGENASE"/>
    <property type="match status" value="1"/>
</dbReference>
<dbReference type="Proteomes" id="UP000179129">
    <property type="component" value="Unassembled WGS sequence"/>
</dbReference>
<dbReference type="Pfam" id="PF00248">
    <property type="entry name" value="Aldo_ket_red"/>
    <property type="match status" value="1"/>
</dbReference>
<dbReference type="InterPro" id="IPR053135">
    <property type="entry name" value="AKR2_Oxidoreductase"/>
</dbReference>
<evidence type="ECO:0000313" key="3">
    <source>
        <dbReference type="Proteomes" id="UP000179129"/>
    </source>
</evidence>
<dbReference type="InterPro" id="IPR023210">
    <property type="entry name" value="NADP_OxRdtase_dom"/>
</dbReference>
<reference evidence="2 3" key="1">
    <citation type="journal article" date="2016" name="Nat. Commun.">
        <title>Thousands of microbial genomes shed light on interconnected biogeochemical processes in an aquifer system.</title>
        <authorList>
            <person name="Anantharaman K."/>
            <person name="Brown C.T."/>
            <person name="Hug L.A."/>
            <person name="Sharon I."/>
            <person name="Castelle C.J."/>
            <person name="Probst A.J."/>
            <person name="Thomas B.C."/>
            <person name="Singh A."/>
            <person name="Wilkins M.J."/>
            <person name="Karaoz U."/>
            <person name="Brodie E.L."/>
            <person name="Williams K.H."/>
            <person name="Hubbard S.S."/>
            <person name="Banfield J.F."/>
        </authorList>
    </citation>
    <scope>NUCLEOTIDE SEQUENCE [LARGE SCALE GENOMIC DNA]</scope>
</reference>
<sequence length="319" mass="35014">MRIRTLGRSGLKVSEVGFGAWAVGGPASLGQFQIGWGQVEDKISLRAIETAFDCGINFFDTADVYGAGHSEELLAQAFAHRRAQVVIASKGGNTTDSRGEWAKDFSGKFLAARVEDSLRRLKTDYIDLYQLHTPRNAEQMQQAFSSAETLDRLVEQGKLRFYGISIGPLEDGLKQIEKGFGVSIQVVYNILQREPEKELLPRAVKAGYGIIPRVPLAYGFLTGKFSKDTTFGPDDHRTNSVAPETLRDWVSRTDRLKPVAAELGIPMAQLALQYILAHKAVSVVIPGGKTEEQVRQNAAAGEAKPLSEEILRKIRQAVG</sequence>
<dbReference type="SUPFAM" id="SSF51430">
    <property type="entry name" value="NAD(P)-linked oxidoreductase"/>
    <property type="match status" value="1"/>
</dbReference>
<comment type="caution">
    <text evidence="2">The sequence shown here is derived from an EMBL/GenBank/DDBJ whole genome shotgun (WGS) entry which is preliminary data.</text>
</comment>
<accession>A0A1F5YTD3</accession>
<dbReference type="PRINTS" id="PR00069">
    <property type="entry name" value="ALDKETRDTASE"/>
</dbReference>
<dbReference type="Gene3D" id="3.20.20.100">
    <property type="entry name" value="NADP-dependent oxidoreductase domain"/>
    <property type="match status" value="1"/>
</dbReference>
<dbReference type="EMBL" id="MFIX01000155">
    <property type="protein sequence ID" value="OGG03227.1"/>
    <property type="molecule type" value="Genomic_DNA"/>
</dbReference>
<gene>
    <name evidence="2" type="ORF">A3F83_04315</name>
</gene>
<feature type="domain" description="NADP-dependent oxidoreductase" evidence="1">
    <location>
        <begin position="27"/>
        <end position="317"/>
    </location>
</feature>
<proteinExistence type="predicted"/>
<dbReference type="PANTHER" id="PTHR43312:SF1">
    <property type="entry name" value="NADP-DEPENDENT OXIDOREDUCTASE DOMAIN-CONTAINING PROTEIN"/>
    <property type="match status" value="1"/>
</dbReference>
<dbReference type="GO" id="GO:0016491">
    <property type="term" value="F:oxidoreductase activity"/>
    <property type="evidence" value="ECO:0007669"/>
    <property type="project" value="InterPro"/>
</dbReference>
<dbReference type="STRING" id="1817867.A3F83_04315"/>
<dbReference type="AlphaFoldDB" id="A0A1F5YTD3"/>
<dbReference type="CDD" id="cd19086">
    <property type="entry name" value="AKR_AKR11C1"/>
    <property type="match status" value="1"/>
</dbReference>
<organism evidence="2 3">
    <name type="scientific">Candidatus Glassbacteria bacterium RIFCSPLOWO2_12_FULL_58_11</name>
    <dbReference type="NCBI Taxonomy" id="1817867"/>
    <lineage>
        <taxon>Bacteria</taxon>
        <taxon>Candidatus Glassiibacteriota</taxon>
    </lineage>
</organism>
<evidence type="ECO:0000313" key="2">
    <source>
        <dbReference type="EMBL" id="OGG03227.1"/>
    </source>
</evidence>
<protein>
    <recommendedName>
        <fullName evidence="1">NADP-dependent oxidoreductase domain-containing protein</fullName>
    </recommendedName>
</protein>
<name>A0A1F5YTD3_9BACT</name>
<dbReference type="InterPro" id="IPR020471">
    <property type="entry name" value="AKR"/>
</dbReference>
<evidence type="ECO:0000259" key="1">
    <source>
        <dbReference type="Pfam" id="PF00248"/>
    </source>
</evidence>